<accession>A0A914RGA1</accession>
<dbReference type="Proteomes" id="UP000887564">
    <property type="component" value="Unplaced"/>
</dbReference>
<reference evidence="2" key="1">
    <citation type="submission" date="2022-11" db="UniProtKB">
        <authorList>
            <consortium name="WormBaseParasite"/>
        </authorList>
    </citation>
    <scope>IDENTIFICATION</scope>
</reference>
<evidence type="ECO:0000313" key="1">
    <source>
        <dbReference type="Proteomes" id="UP000887564"/>
    </source>
</evidence>
<keyword evidence="1" id="KW-1185">Reference proteome</keyword>
<name>A0A914RGA1_PAREQ</name>
<evidence type="ECO:0000313" key="2">
    <source>
        <dbReference type="WBParaSite" id="PEQ_0000552301-mRNA-1"/>
    </source>
</evidence>
<dbReference type="AlphaFoldDB" id="A0A914RGA1"/>
<protein>
    <submittedName>
        <fullName evidence="2">Uncharacterized protein</fullName>
    </submittedName>
</protein>
<dbReference type="WBParaSite" id="PEQ_0000552301-mRNA-1">
    <property type="protein sequence ID" value="PEQ_0000552301-mRNA-1"/>
    <property type="gene ID" value="PEQ_0000552301"/>
</dbReference>
<proteinExistence type="predicted"/>
<organism evidence="1 2">
    <name type="scientific">Parascaris equorum</name>
    <name type="common">Equine roundworm</name>
    <dbReference type="NCBI Taxonomy" id="6256"/>
    <lineage>
        <taxon>Eukaryota</taxon>
        <taxon>Metazoa</taxon>
        <taxon>Ecdysozoa</taxon>
        <taxon>Nematoda</taxon>
        <taxon>Chromadorea</taxon>
        <taxon>Rhabditida</taxon>
        <taxon>Spirurina</taxon>
        <taxon>Ascaridomorpha</taxon>
        <taxon>Ascaridoidea</taxon>
        <taxon>Ascarididae</taxon>
        <taxon>Parascaris</taxon>
    </lineage>
</organism>
<sequence>MAKRNASSTVLSRVLLKRLPVLMQRCPIFIVSRSTFKKVSSSKRLSTHATVRSKSIR</sequence>